<dbReference type="CDD" id="cd06261">
    <property type="entry name" value="TM_PBP2"/>
    <property type="match status" value="1"/>
</dbReference>
<dbReference type="SUPFAM" id="SSF161098">
    <property type="entry name" value="MetI-like"/>
    <property type="match status" value="1"/>
</dbReference>
<feature type="transmembrane region" description="Helical" evidence="7">
    <location>
        <begin position="160"/>
        <end position="179"/>
    </location>
</feature>
<evidence type="ECO:0000256" key="5">
    <source>
        <dbReference type="ARBA" id="ARBA00022989"/>
    </source>
</evidence>
<name>A0A3A9YKD5_9ACTN</name>
<dbReference type="Proteomes" id="UP000272474">
    <property type="component" value="Unassembled WGS sequence"/>
</dbReference>
<keyword evidence="2 7" id="KW-0813">Transport</keyword>
<sequence length="295" mass="30917">MTTRNGTLTAGARAAGAAAPGAGAPPSGAPAPTRGTGFVRRHRYRLITAASLVVLLVVWEIVGRRMDPLFATYPTAIARTFKDELADGTLLTALWDSLKPLFLGYFLAAAAGIVIGMLVGRYRVVEAAVGLYITAGYSMPMVAFIPLFLLWFGLGFTVKVAVVVVMTIFPIIISTRAGVKAVPRSLVEVGNSFVAGEFALMRKIIFPATVPHIMTGLRLGIGRAVIGIVIAEFFTAIGGLGGLIILAGQRFDTAALFVPIVVLMVLGVGLTRLVGWLEGLVAPWQAGVSGGGDHD</sequence>
<dbReference type="OrthoDB" id="7274389at2"/>
<dbReference type="Pfam" id="PF00528">
    <property type="entry name" value="BPD_transp_1"/>
    <property type="match status" value="1"/>
</dbReference>
<dbReference type="PANTHER" id="PTHR30151">
    <property type="entry name" value="ALKANE SULFONATE ABC TRANSPORTER-RELATED, MEMBRANE SUBUNIT"/>
    <property type="match status" value="1"/>
</dbReference>
<dbReference type="PANTHER" id="PTHR30151:SF0">
    <property type="entry name" value="ABC TRANSPORTER PERMEASE PROTEIN MJ0413-RELATED"/>
    <property type="match status" value="1"/>
</dbReference>
<dbReference type="InterPro" id="IPR035906">
    <property type="entry name" value="MetI-like_sf"/>
</dbReference>
<keyword evidence="4 7" id="KW-0812">Transmembrane</keyword>
<dbReference type="InterPro" id="IPR006311">
    <property type="entry name" value="TAT_signal"/>
</dbReference>
<keyword evidence="3" id="KW-1003">Cell membrane</keyword>
<dbReference type="Gene3D" id="1.10.3720.10">
    <property type="entry name" value="MetI-like"/>
    <property type="match status" value="1"/>
</dbReference>
<feature type="transmembrane region" description="Helical" evidence="7">
    <location>
        <begin position="131"/>
        <end position="154"/>
    </location>
</feature>
<dbReference type="GO" id="GO:0055085">
    <property type="term" value="P:transmembrane transport"/>
    <property type="evidence" value="ECO:0007669"/>
    <property type="project" value="InterPro"/>
</dbReference>
<proteinExistence type="inferred from homology"/>
<comment type="similarity">
    <text evidence="7">Belongs to the binding-protein-dependent transport system permease family.</text>
</comment>
<gene>
    <name evidence="9" type="ORF">D7294_29060</name>
</gene>
<reference evidence="9 10" key="1">
    <citation type="journal article" date="2014" name="Int. J. Syst. Evol. Microbiol.">
        <title>Streptomyces hoynatensis sp. nov., isolated from deep marine sediment.</title>
        <authorList>
            <person name="Veyisoglu A."/>
            <person name="Sahin N."/>
        </authorList>
    </citation>
    <scope>NUCLEOTIDE SEQUENCE [LARGE SCALE GENOMIC DNA]</scope>
    <source>
        <strain evidence="9 10">KCTC 29097</strain>
    </source>
</reference>
<comment type="caution">
    <text evidence="9">The sequence shown here is derived from an EMBL/GenBank/DDBJ whole genome shotgun (WGS) entry which is preliminary data.</text>
</comment>
<dbReference type="RefSeq" id="WP_120684787.1">
    <property type="nucleotide sequence ID" value="NZ_RBAL01000028.1"/>
</dbReference>
<evidence type="ECO:0000313" key="9">
    <source>
        <dbReference type="EMBL" id="RKN37098.1"/>
    </source>
</evidence>
<keyword evidence="5 7" id="KW-1133">Transmembrane helix</keyword>
<protein>
    <submittedName>
        <fullName evidence="9">ABC transporter permease</fullName>
    </submittedName>
</protein>
<keyword evidence="10" id="KW-1185">Reference proteome</keyword>
<feature type="transmembrane region" description="Helical" evidence="7">
    <location>
        <begin position="224"/>
        <end position="248"/>
    </location>
</feature>
<evidence type="ECO:0000256" key="1">
    <source>
        <dbReference type="ARBA" id="ARBA00004651"/>
    </source>
</evidence>
<keyword evidence="6 7" id="KW-0472">Membrane</keyword>
<evidence type="ECO:0000256" key="7">
    <source>
        <dbReference type="RuleBase" id="RU363032"/>
    </source>
</evidence>
<evidence type="ECO:0000313" key="10">
    <source>
        <dbReference type="Proteomes" id="UP000272474"/>
    </source>
</evidence>
<feature type="transmembrane region" description="Helical" evidence="7">
    <location>
        <begin position="254"/>
        <end position="275"/>
    </location>
</feature>
<evidence type="ECO:0000256" key="2">
    <source>
        <dbReference type="ARBA" id="ARBA00022448"/>
    </source>
</evidence>
<feature type="domain" description="ABC transmembrane type-1" evidence="8">
    <location>
        <begin position="94"/>
        <end position="274"/>
    </location>
</feature>
<feature type="transmembrane region" description="Helical" evidence="7">
    <location>
        <begin position="44"/>
        <end position="62"/>
    </location>
</feature>
<organism evidence="9 10">
    <name type="scientific">Streptomyces hoynatensis</name>
    <dbReference type="NCBI Taxonomy" id="1141874"/>
    <lineage>
        <taxon>Bacteria</taxon>
        <taxon>Bacillati</taxon>
        <taxon>Actinomycetota</taxon>
        <taxon>Actinomycetes</taxon>
        <taxon>Kitasatosporales</taxon>
        <taxon>Streptomycetaceae</taxon>
        <taxon>Streptomyces</taxon>
    </lineage>
</organism>
<evidence type="ECO:0000256" key="4">
    <source>
        <dbReference type="ARBA" id="ARBA00022692"/>
    </source>
</evidence>
<accession>A0A3A9YKD5</accession>
<evidence type="ECO:0000256" key="6">
    <source>
        <dbReference type="ARBA" id="ARBA00023136"/>
    </source>
</evidence>
<dbReference type="PROSITE" id="PS51318">
    <property type="entry name" value="TAT"/>
    <property type="match status" value="1"/>
</dbReference>
<comment type="subcellular location">
    <subcellularLocation>
        <location evidence="1 7">Cell membrane</location>
        <topology evidence="1 7">Multi-pass membrane protein</topology>
    </subcellularLocation>
</comment>
<dbReference type="InterPro" id="IPR000515">
    <property type="entry name" value="MetI-like"/>
</dbReference>
<feature type="transmembrane region" description="Helical" evidence="7">
    <location>
        <begin position="101"/>
        <end position="119"/>
    </location>
</feature>
<evidence type="ECO:0000259" key="8">
    <source>
        <dbReference type="PROSITE" id="PS50928"/>
    </source>
</evidence>
<evidence type="ECO:0000256" key="3">
    <source>
        <dbReference type="ARBA" id="ARBA00022475"/>
    </source>
</evidence>
<dbReference type="EMBL" id="RBAL01000028">
    <property type="protein sequence ID" value="RKN37098.1"/>
    <property type="molecule type" value="Genomic_DNA"/>
</dbReference>
<dbReference type="PROSITE" id="PS50928">
    <property type="entry name" value="ABC_TM1"/>
    <property type="match status" value="1"/>
</dbReference>
<dbReference type="AlphaFoldDB" id="A0A3A9YKD5"/>
<dbReference type="GO" id="GO:0005886">
    <property type="term" value="C:plasma membrane"/>
    <property type="evidence" value="ECO:0007669"/>
    <property type="project" value="UniProtKB-SubCell"/>
</dbReference>